<comment type="caution">
    <text evidence="7">The sequence shown here is derived from an EMBL/GenBank/DDBJ whole genome shotgun (WGS) entry which is preliminary data.</text>
</comment>
<accession>A0ABU7I519</accession>
<keyword evidence="8" id="KW-1185">Reference proteome</keyword>
<dbReference type="RefSeq" id="WP_330106931.1">
    <property type="nucleotide sequence ID" value="NZ_JAZDQT010000001.1"/>
</dbReference>
<sequence>MKHQYLKVSIWACFALVLLSAIVQAQHSPEKKYKQDPLKMDTVSKLFRKAYAPQAPKGAPNVVLIMLDDVGFSTASAFGGLAETPVFENLAKNGLKYTNFRTTGLCAPSRAALLTGRNHHNVHMGHFTETAFDAPGYDAYMPFEKATLAEILRENGYNTFAVGKWHLTPVLERMAAGPFNRWPTGRGFDRFYGFHESATDQYYPVLWEGISSAPIDTALGKHLNTYLADKSIAYIKEQKKASPNKPFFLYLTPGALHSPMQVDKEWIDHYKGRFDMGWDKYREVVLARQQAMGLVPQATKLPPRHEKIMAWETLSAAEKKVTARAMEAHAGFLSQTDHEIGRIIEFISNIGQLDNTIVMVIIGDNGATKYTEDIPGEPEGMEQASREERAKAALRNIDKIGRKDFKGDIPLGWTQASNAPFRLWKADANAEGGTHNPMIFFAPKFVKQAGIRKQYVHLIDVWPTLVELSKATVPQSINGYAQEPIDGISFAYSLNDAGAKDRHTEQYYETGASRAMYKDGWKASAYHKLGTSYLDDVWELYNMQTDFNEQEDLAKKYPAKLAELKALFEKTALRNNVYPLHETWFPKSIKLRISDSRYTDEKPPK</sequence>
<evidence type="ECO:0000256" key="2">
    <source>
        <dbReference type="ARBA" id="ARBA00022723"/>
    </source>
</evidence>
<keyword evidence="4" id="KW-0106">Calcium</keyword>
<dbReference type="GO" id="GO:0016787">
    <property type="term" value="F:hydrolase activity"/>
    <property type="evidence" value="ECO:0007669"/>
    <property type="project" value="UniProtKB-KW"/>
</dbReference>
<feature type="domain" description="Sulfatase N-terminal" evidence="6">
    <location>
        <begin position="60"/>
        <end position="468"/>
    </location>
</feature>
<feature type="signal peptide" evidence="5">
    <location>
        <begin position="1"/>
        <end position="25"/>
    </location>
</feature>
<evidence type="ECO:0000313" key="8">
    <source>
        <dbReference type="Proteomes" id="UP001336835"/>
    </source>
</evidence>
<evidence type="ECO:0000256" key="4">
    <source>
        <dbReference type="ARBA" id="ARBA00022837"/>
    </source>
</evidence>
<reference evidence="7 8" key="1">
    <citation type="submission" date="2024-01" db="EMBL/GenBank/DDBJ databases">
        <title>Pedobacter sp. nov., isolated from fresh soil.</title>
        <authorList>
            <person name="Le N.T.T."/>
        </authorList>
    </citation>
    <scope>NUCLEOTIDE SEQUENCE [LARGE SCALE GENOMIC DNA]</scope>
    <source>
        <strain evidence="7 8">KR3-3</strain>
    </source>
</reference>
<dbReference type="Proteomes" id="UP001336835">
    <property type="component" value="Unassembled WGS sequence"/>
</dbReference>
<dbReference type="PANTHER" id="PTHR42693">
    <property type="entry name" value="ARYLSULFATASE FAMILY MEMBER"/>
    <property type="match status" value="1"/>
</dbReference>
<proteinExistence type="inferred from homology"/>
<gene>
    <name evidence="7" type="ORF">VRU48_05555</name>
</gene>
<dbReference type="PROSITE" id="PS00149">
    <property type="entry name" value="SULFATASE_2"/>
    <property type="match status" value="1"/>
</dbReference>
<dbReference type="InterPro" id="IPR024607">
    <property type="entry name" value="Sulfatase_CS"/>
</dbReference>
<evidence type="ECO:0000256" key="1">
    <source>
        <dbReference type="ARBA" id="ARBA00008779"/>
    </source>
</evidence>
<protein>
    <submittedName>
        <fullName evidence="7">Arylsulfatase</fullName>
        <ecNumber evidence="7">3.1.6.-</ecNumber>
    </submittedName>
</protein>
<keyword evidence="2" id="KW-0479">Metal-binding</keyword>
<dbReference type="InterPro" id="IPR000917">
    <property type="entry name" value="Sulfatase_N"/>
</dbReference>
<organism evidence="7 8">
    <name type="scientific">Pedobacter albus</name>
    <dbReference type="NCBI Taxonomy" id="3113905"/>
    <lineage>
        <taxon>Bacteria</taxon>
        <taxon>Pseudomonadati</taxon>
        <taxon>Bacteroidota</taxon>
        <taxon>Sphingobacteriia</taxon>
        <taxon>Sphingobacteriales</taxon>
        <taxon>Sphingobacteriaceae</taxon>
        <taxon>Pedobacter</taxon>
    </lineage>
</organism>
<dbReference type="Gene3D" id="3.30.1120.10">
    <property type="match status" value="1"/>
</dbReference>
<evidence type="ECO:0000256" key="5">
    <source>
        <dbReference type="SAM" id="SignalP"/>
    </source>
</evidence>
<evidence type="ECO:0000256" key="3">
    <source>
        <dbReference type="ARBA" id="ARBA00022801"/>
    </source>
</evidence>
<dbReference type="PROSITE" id="PS00523">
    <property type="entry name" value="SULFATASE_1"/>
    <property type="match status" value="1"/>
</dbReference>
<name>A0ABU7I519_9SPHI</name>
<dbReference type="Gene3D" id="3.40.720.10">
    <property type="entry name" value="Alkaline Phosphatase, subunit A"/>
    <property type="match status" value="1"/>
</dbReference>
<dbReference type="PANTHER" id="PTHR42693:SF43">
    <property type="entry name" value="BLL2667 PROTEIN"/>
    <property type="match status" value="1"/>
</dbReference>
<dbReference type="EC" id="3.1.6.-" evidence="7"/>
<feature type="chain" id="PRO_5045648301" evidence="5">
    <location>
        <begin position="26"/>
        <end position="605"/>
    </location>
</feature>
<dbReference type="SUPFAM" id="SSF53649">
    <property type="entry name" value="Alkaline phosphatase-like"/>
    <property type="match status" value="1"/>
</dbReference>
<dbReference type="Pfam" id="PF00884">
    <property type="entry name" value="Sulfatase"/>
    <property type="match status" value="1"/>
</dbReference>
<evidence type="ECO:0000259" key="6">
    <source>
        <dbReference type="Pfam" id="PF00884"/>
    </source>
</evidence>
<dbReference type="CDD" id="cd16025">
    <property type="entry name" value="PAS_like"/>
    <property type="match status" value="1"/>
</dbReference>
<comment type="similarity">
    <text evidence="1">Belongs to the sulfatase family.</text>
</comment>
<keyword evidence="3 7" id="KW-0378">Hydrolase</keyword>
<dbReference type="EMBL" id="JAZDQT010000001">
    <property type="protein sequence ID" value="MEE1944563.1"/>
    <property type="molecule type" value="Genomic_DNA"/>
</dbReference>
<dbReference type="InterPro" id="IPR017850">
    <property type="entry name" value="Alkaline_phosphatase_core_sf"/>
</dbReference>
<dbReference type="InterPro" id="IPR050738">
    <property type="entry name" value="Sulfatase"/>
</dbReference>
<keyword evidence="5" id="KW-0732">Signal</keyword>
<evidence type="ECO:0000313" key="7">
    <source>
        <dbReference type="EMBL" id="MEE1944563.1"/>
    </source>
</evidence>